<accession>A0A835Q3Z1</accession>
<keyword evidence="1" id="KW-0812">Transmembrane</keyword>
<dbReference type="Proteomes" id="UP000639772">
    <property type="component" value="Chromosome 10"/>
</dbReference>
<dbReference type="Gene3D" id="1.10.630.10">
    <property type="entry name" value="Cytochrome P450"/>
    <property type="match status" value="1"/>
</dbReference>
<evidence type="ECO:0008006" key="4">
    <source>
        <dbReference type="Google" id="ProtNLM"/>
    </source>
</evidence>
<evidence type="ECO:0000256" key="1">
    <source>
        <dbReference type="SAM" id="Phobius"/>
    </source>
</evidence>
<gene>
    <name evidence="2" type="ORF">HPP92_019393</name>
</gene>
<dbReference type="EMBL" id="JADCNM010000010">
    <property type="protein sequence ID" value="KAG0465229.1"/>
    <property type="molecule type" value="Genomic_DNA"/>
</dbReference>
<protein>
    <recommendedName>
        <fullName evidence="4">Cytochrome P450</fullName>
    </recommendedName>
</protein>
<comment type="caution">
    <text evidence="2">The sequence shown here is derived from an EMBL/GenBank/DDBJ whole genome shotgun (WGS) entry which is preliminary data.</text>
</comment>
<dbReference type="GO" id="GO:0020037">
    <property type="term" value="F:heme binding"/>
    <property type="evidence" value="ECO:0007669"/>
    <property type="project" value="InterPro"/>
</dbReference>
<proteinExistence type="predicted"/>
<dbReference type="AlphaFoldDB" id="A0A835Q3Z1"/>
<organism evidence="2 3">
    <name type="scientific">Vanilla planifolia</name>
    <name type="common">Vanilla</name>
    <dbReference type="NCBI Taxonomy" id="51239"/>
    <lineage>
        <taxon>Eukaryota</taxon>
        <taxon>Viridiplantae</taxon>
        <taxon>Streptophyta</taxon>
        <taxon>Embryophyta</taxon>
        <taxon>Tracheophyta</taxon>
        <taxon>Spermatophyta</taxon>
        <taxon>Magnoliopsida</taxon>
        <taxon>Liliopsida</taxon>
        <taxon>Asparagales</taxon>
        <taxon>Orchidaceae</taxon>
        <taxon>Vanilloideae</taxon>
        <taxon>Vanilleae</taxon>
        <taxon>Vanilla</taxon>
    </lineage>
</organism>
<dbReference type="InterPro" id="IPR036396">
    <property type="entry name" value="Cyt_P450_sf"/>
</dbReference>
<dbReference type="GO" id="GO:0005506">
    <property type="term" value="F:iron ion binding"/>
    <property type="evidence" value="ECO:0007669"/>
    <property type="project" value="InterPro"/>
</dbReference>
<reference evidence="2 3" key="1">
    <citation type="journal article" date="2020" name="Nat. Food">
        <title>A phased Vanilla planifolia genome enables genetic improvement of flavour and production.</title>
        <authorList>
            <person name="Hasing T."/>
            <person name="Tang H."/>
            <person name="Brym M."/>
            <person name="Khazi F."/>
            <person name="Huang T."/>
            <person name="Chambers A.H."/>
        </authorList>
    </citation>
    <scope>NUCLEOTIDE SEQUENCE [LARGE SCALE GENOMIC DNA]</scope>
    <source>
        <tissue evidence="2">Leaf</tissue>
    </source>
</reference>
<dbReference type="GO" id="GO:0016705">
    <property type="term" value="F:oxidoreductase activity, acting on paired donors, with incorporation or reduction of molecular oxygen"/>
    <property type="evidence" value="ECO:0007669"/>
    <property type="project" value="InterPro"/>
</dbReference>
<keyword evidence="1" id="KW-0472">Membrane</keyword>
<evidence type="ECO:0000313" key="2">
    <source>
        <dbReference type="EMBL" id="KAG0465229.1"/>
    </source>
</evidence>
<dbReference type="GO" id="GO:0004497">
    <property type="term" value="F:monooxygenase activity"/>
    <property type="evidence" value="ECO:0007669"/>
    <property type="project" value="InterPro"/>
</dbReference>
<sequence>MPATAFSALHLIFFPLLLSITAFAYLLRKNRKVVDGSLPPGSLGLPFVGETLRLINAYRTENPEPFVDERLRRNGTRLFTTPLFGELTVFPLTRNSTVSFSAARVAPLRAATLPPSPPSLGATLSFS</sequence>
<evidence type="ECO:0000313" key="3">
    <source>
        <dbReference type="Proteomes" id="UP000639772"/>
    </source>
</evidence>
<keyword evidence="1" id="KW-1133">Transmembrane helix</keyword>
<name>A0A835Q3Z1_VANPL</name>
<dbReference type="OrthoDB" id="690733at2759"/>
<feature type="transmembrane region" description="Helical" evidence="1">
    <location>
        <begin position="6"/>
        <end position="27"/>
    </location>
</feature>